<dbReference type="OrthoDB" id="6242946at2759"/>
<evidence type="ECO:0000313" key="2">
    <source>
        <dbReference type="Proteomes" id="UP000316759"/>
    </source>
</evidence>
<dbReference type="EMBL" id="SUNJ01007879">
    <property type="protein sequence ID" value="TPP61668.1"/>
    <property type="molecule type" value="Genomic_DNA"/>
</dbReference>
<gene>
    <name evidence="1" type="ORF">FGIG_03063</name>
</gene>
<evidence type="ECO:0008006" key="3">
    <source>
        <dbReference type="Google" id="ProtNLM"/>
    </source>
</evidence>
<evidence type="ECO:0000313" key="1">
    <source>
        <dbReference type="EMBL" id="TPP61668.1"/>
    </source>
</evidence>
<reference evidence="1 2" key="1">
    <citation type="submission" date="2019-04" db="EMBL/GenBank/DDBJ databases">
        <title>Annotation for the trematode Fasciola gigantica.</title>
        <authorList>
            <person name="Choi Y.-J."/>
        </authorList>
    </citation>
    <scope>NUCLEOTIDE SEQUENCE [LARGE SCALE GENOMIC DNA]</scope>
    <source>
        <strain evidence="1">Uganda_cow_1</strain>
    </source>
</reference>
<comment type="caution">
    <text evidence="1">The sequence shown here is derived from an EMBL/GenBank/DDBJ whole genome shotgun (WGS) entry which is preliminary data.</text>
</comment>
<dbReference type="AlphaFoldDB" id="A0A504YV20"/>
<sequence length="84" mass="9532">MPTFKDRDRQFPFGCRPIGLSSIPSKVFERIIKHAMLRRLPTNILSSPSQHRFLPDRSCTKNMLTVKDSLTQAYNLGSPLTPSS</sequence>
<name>A0A504YV20_FASGI</name>
<proteinExistence type="predicted"/>
<protein>
    <recommendedName>
        <fullName evidence="3">Reverse transcriptase domain-containing protein</fullName>
    </recommendedName>
</protein>
<keyword evidence="2" id="KW-1185">Reference proteome</keyword>
<organism evidence="1 2">
    <name type="scientific">Fasciola gigantica</name>
    <name type="common">Giant liver fluke</name>
    <dbReference type="NCBI Taxonomy" id="46835"/>
    <lineage>
        <taxon>Eukaryota</taxon>
        <taxon>Metazoa</taxon>
        <taxon>Spiralia</taxon>
        <taxon>Lophotrochozoa</taxon>
        <taxon>Platyhelminthes</taxon>
        <taxon>Trematoda</taxon>
        <taxon>Digenea</taxon>
        <taxon>Plagiorchiida</taxon>
        <taxon>Echinostomata</taxon>
        <taxon>Echinostomatoidea</taxon>
        <taxon>Fasciolidae</taxon>
        <taxon>Fasciola</taxon>
    </lineage>
</organism>
<accession>A0A504YV20</accession>
<dbReference type="Proteomes" id="UP000316759">
    <property type="component" value="Unassembled WGS sequence"/>
</dbReference>